<sequence length="425" mass="48486">MTISPTGVSSKINLKLNSLCKKLEIITLFLMFLGFFDVNLFALDAPFKNASYGMVSFLILLRWKRCIYVATKDIPLLLLFGTVMFSYFWSAFPEDTLKVSKSFVRETLFGVYLAANYNHKDLVRLFLWMFGLATILNWLFCGFAIAIGQSSLAISQTNSEDSWTGFLLHKQYLGRMMMHAAILFLLSVLNDKKFHWFKWTGLSLSVSLLLLSKSKSSWIGFLLSLTLLPILSFSGWHYKLRTIMYVIAVLIVGSIAVLVFGNFETIVVDILRKPPDFNGRFIIWQLAIESGLKQLWLGYGYGAFWRTSEGESIVNSTWAALEHDNAKEFHAHNGFIDLFLQLGVVGLLLFMLSFVSTLIRVINLIHLTRTIESFWMLEFMVLAFVLQISETLTLISHSTHCAIYVAIVYSSILWKNQIRKEGVTI</sequence>
<feature type="transmembrane region" description="Helical" evidence="5">
    <location>
        <begin position="66"/>
        <end position="90"/>
    </location>
</feature>
<dbReference type="Pfam" id="PF04932">
    <property type="entry name" value="Wzy_C"/>
    <property type="match status" value="1"/>
</dbReference>
<evidence type="ECO:0000313" key="7">
    <source>
        <dbReference type="EMBL" id="KAF3888367.1"/>
    </source>
</evidence>
<organism evidence="7 8">
    <name type="scientific">Tolypothrix bouteillei VB521301</name>
    <dbReference type="NCBI Taxonomy" id="1479485"/>
    <lineage>
        <taxon>Bacteria</taxon>
        <taxon>Bacillati</taxon>
        <taxon>Cyanobacteriota</taxon>
        <taxon>Cyanophyceae</taxon>
        <taxon>Nostocales</taxon>
        <taxon>Tolypothrichaceae</taxon>
        <taxon>Tolypothrix</taxon>
    </lineage>
</organism>
<reference evidence="7" key="1">
    <citation type="journal article" date="2015" name="Genome Announc.">
        <title>Draft Genome Sequence of Tolypothrix boutellei Strain VB521301.</title>
        <authorList>
            <person name="Chandrababunaidu M.M."/>
            <person name="Singh D."/>
            <person name="Sen D."/>
            <person name="Bhan S."/>
            <person name="Das S."/>
            <person name="Gupta A."/>
            <person name="Adhikary S.P."/>
            <person name="Tripathy S."/>
        </authorList>
    </citation>
    <scope>NUCLEOTIDE SEQUENCE</scope>
    <source>
        <strain evidence="7">VB521301</strain>
    </source>
</reference>
<evidence type="ECO:0000256" key="5">
    <source>
        <dbReference type="SAM" id="Phobius"/>
    </source>
</evidence>
<protein>
    <submittedName>
        <fullName evidence="7">O-antigen ligase family protein</fullName>
    </submittedName>
</protein>
<evidence type="ECO:0000313" key="8">
    <source>
        <dbReference type="Proteomes" id="UP000029738"/>
    </source>
</evidence>
<keyword evidence="2 5" id="KW-0812">Transmembrane</keyword>
<dbReference type="InterPro" id="IPR051533">
    <property type="entry name" value="WaaL-like"/>
</dbReference>
<feature type="transmembrane region" description="Helical" evidence="5">
    <location>
        <begin position="394"/>
        <end position="414"/>
    </location>
</feature>
<evidence type="ECO:0000256" key="3">
    <source>
        <dbReference type="ARBA" id="ARBA00022989"/>
    </source>
</evidence>
<dbReference type="RefSeq" id="WP_050045188.1">
    <property type="nucleotide sequence ID" value="NZ_JHEG04000001.1"/>
</dbReference>
<comment type="subcellular location">
    <subcellularLocation>
        <location evidence="1">Membrane</location>
        <topology evidence="1">Multi-pass membrane protein</topology>
    </subcellularLocation>
</comment>
<dbReference type="EMBL" id="JHEG04000001">
    <property type="protein sequence ID" value="KAF3888367.1"/>
    <property type="molecule type" value="Genomic_DNA"/>
</dbReference>
<accession>A0A8S9T8Q0</accession>
<dbReference type="AlphaFoldDB" id="A0A8S9T8Q0"/>
<feature type="transmembrane region" description="Helical" evidence="5">
    <location>
        <begin position="172"/>
        <end position="189"/>
    </location>
</feature>
<feature type="transmembrane region" description="Helical" evidence="5">
    <location>
        <begin position="243"/>
        <end position="263"/>
    </location>
</feature>
<feature type="transmembrane region" description="Helical" evidence="5">
    <location>
        <begin position="371"/>
        <end position="388"/>
    </location>
</feature>
<dbReference type="GO" id="GO:0016020">
    <property type="term" value="C:membrane"/>
    <property type="evidence" value="ECO:0007669"/>
    <property type="project" value="UniProtKB-SubCell"/>
</dbReference>
<gene>
    <name evidence="7" type="ORF">DA73_0400024900</name>
</gene>
<feature type="transmembrane region" description="Helical" evidence="5">
    <location>
        <begin position="196"/>
        <end position="212"/>
    </location>
</feature>
<dbReference type="Proteomes" id="UP000029738">
    <property type="component" value="Unassembled WGS sequence"/>
</dbReference>
<dbReference type="PANTHER" id="PTHR37422">
    <property type="entry name" value="TEICHURONIC ACID BIOSYNTHESIS PROTEIN TUAE"/>
    <property type="match status" value="1"/>
</dbReference>
<evidence type="ECO:0000259" key="6">
    <source>
        <dbReference type="Pfam" id="PF04932"/>
    </source>
</evidence>
<proteinExistence type="predicted"/>
<feature type="transmembrane region" description="Helical" evidence="5">
    <location>
        <begin position="218"/>
        <end position="236"/>
    </location>
</feature>
<keyword evidence="4 5" id="KW-0472">Membrane</keyword>
<dbReference type="GO" id="GO:0016874">
    <property type="term" value="F:ligase activity"/>
    <property type="evidence" value="ECO:0007669"/>
    <property type="project" value="UniProtKB-KW"/>
</dbReference>
<evidence type="ECO:0000256" key="4">
    <source>
        <dbReference type="ARBA" id="ARBA00023136"/>
    </source>
</evidence>
<feature type="transmembrane region" description="Helical" evidence="5">
    <location>
        <begin position="125"/>
        <end position="152"/>
    </location>
</feature>
<feature type="transmembrane region" description="Helical" evidence="5">
    <location>
        <begin position="25"/>
        <end position="45"/>
    </location>
</feature>
<dbReference type="OrthoDB" id="4391260at2"/>
<feature type="transmembrane region" description="Helical" evidence="5">
    <location>
        <begin position="338"/>
        <end position="359"/>
    </location>
</feature>
<evidence type="ECO:0000256" key="2">
    <source>
        <dbReference type="ARBA" id="ARBA00022692"/>
    </source>
</evidence>
<name>A0A8S9T8Q0_9CYAN</name>
<dbReference type="PANTHER" id="PTHR37422:SF13">
    <property type="entry name" value="LIPOPOLYSACCHARIDE BIOSYNTHESIS PROTEIN PA4999-RELATED"/>
    <property type="match status" value="1"/>
</dbReference>
<feature type="domain" description="O-antigen ligase-related" evidence="6">
    <location>
        <begin position="202"/>
        <end position="351"/>
    </location>
</feature>
<keyword evidence="8" id="KW-1185">Reference proteome</keyword>
<keyword evidence="7" id="KW-0436">Ligase</keyword>
<dbReference type="InterPro" id="IPR007016">
    <property type="entry name" value="O-antigen_ligase-rel_domated"/>
</dbReference>
<evidence type="ECO:0000256" key="1">
    <source>
        <dbReference type="ARBA" id="ARBA00004141"/>
    </source>
</evidence>
<comment type="caution">
    <text evidence="7">The sequence shown here is derived from an EMBL/GenBank/DDBJ whole genome shotgun (WGS) entry which is preliminary data.</text>
</comment>
<keyword evidence="3 5" id="KW-1133">Transmembrane helix</keyword>
<reference evidence="7" key="2">
    <citation type="submission" date="2019-11" db="EMBL/GenBank/DDBJ databases">
        <title>Improved Assembly of Tolypothrix boutellei genome.</title>
        <authorList>
            <person name="Sarangi A.N."/>
            <person name="Mukherjee M."/>
            <person name="Ghosh S."/>
            <person name="Singh D."/>
            <person name="Das A."/>
            <person name="Kant S."/>
            <person name="Prusty A."/>
            <person name="Tripathy S."/>
        </authorList>
    </citation>
    <scope>NUCLEOTIDE SEQUENCE</scope>
    <source>
        <strain evidence="7">VB521301</strain>
    </source>
</reference>